<accession>A0A7I8VMU8</accession>
<gene>
    <name evidence="3" type="ORF">DGYR_LOCUS4583</name>
</gene>
<dbReference type="EMBL" id="CAJFCJ010000006">
    <property type="protein sequence ID" value="CAD5115897.1"/>
    <property type="molecule type" value="Genomic_DNA"/>
</dbReference>
<keyword evidence="4" id="KW-1185">Reference proteome</keyword>
<feature type="chain" id="PRO_5029577790" evidence="2">
    <location>
        <begin position="26"/>
        <end position="245"/>
    </location>
</feature>
<reference evidence="3 4" key="1">
    <citation type="submission" date="2020-08" db="EMBL/GenBank/DDBJ databases">
        <authorList>
            <person name="Hejnol A."/>
        </authorList>
    </citation>
    <scope>NUCLEOTIDE SEQUENCE [LARGE SCALE GENOMIC DNA]</scope>
</reference>
<evidence type="ECO:0000256" key="1">
    <source>
        <dbReference type="SAM" id="MobiDB-lite"/>
    </source>
</evidence>
<keyword evidence="2" id="KW-0732">Signal</keyword>
<evidence type="ECO:0000313" key="4">
    <source>
        <dbReference type="Proteomes" id="UP000549394"/>
    </source>
</evidence>
<organism evidence="3 4">
    <name type="scientific">Dimorphilus gyrociliatus</name>
    <dbReference type="NCBI Taxonomy" id="2664684"/>
    <lineage>
        <taxon>Eukaryota</taxon>
        <taxon>Metazoa</taxon>
        <taxon>Spiralia</taxon>
        <taxon>Lophotrochozoa</taxon>
        <taxon>Annelida</taxon>
        <taxon>Polychaeta</taxon>
        <taxon>Polychaeta incertae sedis</taxon>
        <taxon>Dinophilidae</taxon>
        <taxon>Dimorphilus</taxon>
    </lineage>
</organism>
<proteinExistence type="predicted"/>
<protein>
    <submittedName>
        <fullName evidence="3">DgyrCDS4832</fullName>
    </submittedName>
</protein>
<feature type="region of interest" description="Disordered" evidence="1">
    <location>
        <begin position="153"/>
        <end position="217"/>
    </location>
</feature>
<feature type="signal peptide" evidence="2">
    <location>
        <begin position="1"/>
        <end position="25"/>
    </location>
</feature>
<evidence type="ECO:0000313" key="3">
    <source>
        <dbReference type="EMBL" id="CAD5115897.1"/>
    </source>
</evidence>
<name>A0A7I8VMU8_9ANNE</name>
<evidence type="ECO:0000256" key="2">
    <source>
        <dbReference type="SAM" id="SignalP"/>
    </source>
</evidence>
<comment type="caution">
    <text evidence="3">The sequence shown here is derived from an EMBL/GenBank/DDBJ whole genome shotgun (WGS) entry which is preliminary data.</text>
</comment>
<dbReference type="AlphaFoldDB" id="A0A7I8VMU8"/>
<dbReference type="Proteomes" id="UP000549394">
    <property type="component" value="Unassembled WGS sequence"/>
</dbReference>
<sequence length="245" mass="28109">MLNIKFVLIIVIYLTLFCYEKDCSPTPCIDNDPYRNCTESTEKPASRANLAWLVTPAVLGLGLVYLVYKCCRDGLCNWKRLRESHLPHPSYRPVESISSRTTSRFTAGGRDLMLVTNHRLSLSVYDPSPPPPYSRDETRFAFDLTPIPPEYVERNNSCLPPPFRSRNNTGEENSDKRIRHSSEKCERRNTWSGRRRRHASHDNGVLTSRLRRNTGEMMSGNVNPLALEVTNLDEQENLLPITIEK</sequence>
<feature type="compositionally biased region" description="Basic and acidic residues" evidence="1">
    <location>
        <begin position="173"/>
        <end position="189"/>
    </location>
</feature>